<evidence type="ECO:0000313" key="4">
    <source>
        <dbReference type="Proteomes" id="UP000437638"/>
    </source>
</evidence>
<dbReference type="NCBIfam" id="NF040697">
    <property type="entry name" value="VPA1267_fam"/>
    <property type="match status" value="1"/>
</dbReference>
<dbReference type="InterPro" id="IPR049841">
    <property type="entry name" value="VPA1267-like"/>
</dbReference>
<evidence type="ECO:0000256" key="1">
    <source>
        <dbReference type="SAM" id="Coils"/>
    </source>
</evidence>
<comment type="caution">
    <text evidence="3">The sequence shown here is derived from an EMBL/GenBank/DDBJ whole genome shotgun (WGS) entry which is preliminary data.</text>
</comment>
<accession>A0A7X3H1D4</accession>
<dbReference type="AlphaFoldDB" id="A0A7X3H1D4"/>
<evidence type="ECO:0000313" key="3">
    <source>
        <dbReference type="EMBL" id="MWJ28579.1"/>
    </source>
</evidence>
<organism evidence="3 4">
    <name type="scientific">Vreelandella zhuhanensis</name>
    <dbReference type="NCBI Taxonomy" id="2684210"/>
    <lineage>
        <taxon>Bacteria</taxon>
        <taxon>Pseudomonadati</taxon>
        <taxon>Pseudomonadota</taxon>
        <taxon>Gammaproteobacteria</taxon>
        <taxon>Oceanospirillales</taxon>
        <taxon>Halomonadaceae</taxon>
        <taxon>Vreelandella</taxon>
    </lineage>
</organism>
<name>A0A7X3H1D4_9GAMM</name>
<dbReference type="RefSeq" id="WP_160418930.1">
    <property type="nucleotide sequence ID" value="NZ_WTKP01000006.1"/>
</dbReference>
<dbReference type="Proteomes" id="UP000437638">
    <property type="component" value="Unassembled WGS sequence"/>
</dbReference>
<dbReference type="EMBL" id="WTKP01000006">
    <property type="protein sequence ID" value="MWJ28579.1"/>
    <property type="molecule type" value="Genomic_DNA"/>
</dbReference>
<keyword evidence="1" id="KW-0175">Coiled coil</keyword>
<gene>
    <name evidence="3" type="ORF">GPM19_10235</name>
</gene>
<evidence type="ECO:0000256" key="2">
    <source>
        <dbReference type="SAM" id="MobiDB-lite"/>
    </source>
</evidence>
<feature type="compositionally biased region" description="Polar residues" evidence="2">
    <location>
        <begin position="85"/>
        <end position="95"/>
    </location>
</feature>
<reference evidence="3 4" key="1">
    <citation type="submission" date="2019-12" db="EMBL/GenBank/DDBJ databases">
        <title>Halomonas rutogse sp. nov. isolated from two lakes on Tibetan Plateau.</title>
        <authorList>
            <person name="Gao P."/>
        </authorList>
    </citation>
    <scope>NUCLEOTIDE SEQUENCE [LARGE SCALE GENOMIC DNA]</scope>
    <source>
        <strain evidence="3 4">ZH2S</strain>
    </source>
</reference>
<feature type="region of interest" description="Disordered" evidence="2">
    <location>
        <begin position="74"/>
        <end position="99"/>
    </location>
</feature>
<protein>
    <submittedName>
        <fullName evidence="3">Uncharacterized protein</fullName>
    </submittedName>
</protein>
<proteinExistence type="predicted"/>
<sequence length="151" mass="16942">MANGQARAAENIAKFEAWAAERQVAGDWADYIRQGQLNRTEVAAECGFAKSVLRQNPAVKTALEALEARLNAENILSPGKREKSPQTQDEAASSSVDRRIITINNRSEQRVKALEEQNAALRAEVLELREQLKRYRMVDDHLAQTGRMVRP</sequence>
<keyword evidence="4" id="KW-1185">Reference proteome</keyword>
<feature type="coiled-coil region" evidence="1">
    <location>
        <begin position="104"/>
        <end position="138"/>
    </location>
</feature>